<name>A0A2W7SBG7_9BACT</name>
<dbReference type="EMBL" id="QKZV01000002">
    <property type="protein sequence ID" value="PZX64449.1"/>
    <property type="molecule type" value="Genomic_DNA"/>
</dbReference>
<dbReference type="Gene3D" id="3.40.30.10">
    <property type="entry name" value="Glutaredoxin"/>
    <property type="match status" value="1"/>
</dbReference>
<dbReference type="PANTHER" id="PTHR11592:SF78">
    <property type="entry name" value="GLUTATHIONE PEROXIDASE"/>
    <property type="match status" value="1"/>
</dbReference>
<reference evidence="5 6" key="1">
    <citation type="submission" date="2018-06" db="EMBL/GenBank/DDBJ databases">
        <title>Genomic Encyclopedia of Archaeal and Bacterial Type Strains, Phase II (KMG-II): from individual species to whole genera.</title>
        <authorList>
            <person name="Goeker M."/>
        </authorList>
    </citation>
    <scope>NUCLEOTIDE SEQUENCE [LARGE SCALE GENOMIC DNA]</scope>
    <source>
        <strain evidence="5 6">DSM 23241</strain>
    </source>
</reference>
<keyword evidence="6" id="KW-1185">Reference proteome</keyword>
<dbReference type="InterPro" id="IPR000889">
    <property type="entry name" value="Glutathione_peroxidase"/>
</dbReference>
<dbReference type="Pfam" id="PF00255">
    <property type="entry name" value="GSHPx"/>
    <property type="match status" value="1"/>
</dbReference>
<sequence length="196" mass="22560">MQTRQTILKWFYPIIMQTGKILPNKKNIIYNQGLVEPYVSFYKLSATLFNGNDFSFQQLQGRKVLIVNTASFCGFTAQYAELEKLYSLYHSELEILAFPANDFKEQEPDDNATIATFCSINYGVDFPLMQKTVVVPSAMQHPVYQWLTQPQQNGWNQQPPVWNFNKYLVNEKGVLTHYFSSFVSPLSNAMKTAISL</sequence>
<dbReference type="PROSITE" id="PS00460">
    <property type="entry name" value="GLUTATHIONE_PEROXID_1"/>
    <property type="match status" value="1"/>
</dbReference>
<evidence type="ECO:0000313" key="6">
    <source>
        <dbReference type="Proteomes" id="UP000249720"/>
    </source>
</evidence>
<dbReference type="InterPro" id="IPR036249">
    <property type="entry name" value="Thioredoxin-like_sf"/>
</dbReference>
<evidence type="ECO:0000256" key="4">
    <source>
        <dbReference type="RuleBase" id="RU000499"/>
    </source>
</evidence>
<dbReference type="OrthoDB" id="9789406at2"/>
<dbReference type="GO" id="GO:0006979">
    <property type="term" value="P:response to oxidative stress"/>
    <property type="evidence" value="ECO:0007669"/>
    <property type="project" value="InterPro"/>
</dbReference>
<dbReference type="SUPFAM" id="SSF52833">
    <property type="entry name" value="Thioredoxin-like"/>
    <property type="match status" value="1"/>
</dbReference>
<dbReference type="PRINTS" id="PR01011">
    <property type="entry name" value="GLUTPROXDASE"/>
</dbReference>
<dbReference type="GO" id="GO:0004601">
    <property type="term" value="F:peroxidase activity"/>
    <property type="evidence" value="ECO:0007669"/>
    <property type="project" value="UniProtKB-KW"/>
</dbReference>
<gene>
    <name evidence="5" type="ORF">LX80_00645</name>
</gene>
<dbReference type="CDD" id="cd00340">
    <property type="entry name" value="GSH_Peroxidase"/>
    <property type="match status" value="1"/>
</dbReference>
<dbReference type="PANTHER" id="PTHR11592">
    <property type="entry name" value="GLUTATHIONE PEROXIDASE"/>
    <property type="match status" value="1"/>
</dbReference>
<evidence type="ECO:0000256" key="2">
    <source>
        <dbReference type="ARBA" id="ARBA00022559"/>
    </source>
</evidence>
<evidence type="ECO:0000256" key="3">
    <source>
        <dbReference type="ARBA" id="ARBA00023002"/>
    </source>
</evidence>
<dbReference type="PROSITE" id="PS51355">
    <property type="entry name" value="GLUTATHIONE_PEROXID_3"/>
    <property type="match status" value="1"/>
</dbReference>
<comment type="similarity">
    <text evidence="1 4">Belongs to the glutathione peroxidase family.</text>
</comment>
<evidence type="ECO:0000256" key="1">
    <source>
        <dbReference type="ARBA" id="ARBA00006926"/>
    </source>
</evidence>
<keyword evidence="3 4" id="KW-0560">Oxidoreductase</keyword>
<dbReference type="InterPro" id="IPR029759">
    <property type="entry name" value="GPX_AS"/>
</dbReference>
<dbReference type="AlphaFoldDB" id="A0A2W7SBG7"/>
<keyword evidence="2 4" id="KW-0575">Peroxidase</keyword>
<evidence type="ECO:0000313" key="5">
    <source>
        <dbReference type="EMBL" id="PZX64449.1"/>
    </source>
</evidence>
<dbReference type="RefSeq" id="WP_111293977.1">
    <property type="nucleotide sequence ID" value="NZ_QKZV01000002.1"/>
</dbReference>
<proteinExistence type="inferred from homology"/>
<protein>
    <recommendedName>
        <fullName evidence="4">Glutathione peroxidase</fullName>
    </recommendedName>
</protein>
<comment type="caution">
    <text evidence="5">The sequence shown here is derived from an EMBL/GenBank/DDBJ whole genome shotgun (WGS) entry which is preliminary data.</text>
</comment>
<dbReference type="Proteomes" id="UP000249720">
    <property type="component" value="Unassembled WGS sequence"/>
</dbReference>
<organism evidence="5 6">
    <name type="scientific">Hydrotalea sandarakina</name>
    <dbReference type="NCBI Taxonomy" id="1004304"/>
    <lineage>
        <taxon>Bacteria</taxon>
        <taxon>Pseudomonadati</taxon>
        <taxon>Bacteroidota</taxon>
        <taxon>Chitinophagia</taxon>
        <taxon>Chitinophagales</taxon>
        <taxon>Chitinophagaceae</taxon>
        <taxon>Hydrotalea</taxon>
    </lineage>
</organism>
<accession>A0A2W7SBG7</accession>